<evidence type="ECO:0008006" key="3">
    <source>
        <dbReference type="Google" id="ProtNLM"/>
    </source>
</evidence>
<organism evidence="1 2">
    <name type="scientific">Candidatus Onthomorpha intestinigallinarum</name>
    <dbReference type="NCBI Taxonomy" id="2840880"/>
    <lineage>
        <taxon>Bacteria</taxon>
        <taxon>Pseudomonadati</taxon>
        <taxon>Bacteroidota</taxon>
        <taxon>Bacteroidia</taxon>
        <taxon>Bacteroidales</taxon>
        <taxon>Candidatus Onthomorpha</taxon>
    </lineage>
</organism>
<sequence length="57" mass="6415">MNMKKALLVILAVLFLVSCSSNKYGMKKKRWRKCDCPTFSMILPETDAERISSGNGC</sequence>
<proteinExistence type="predicted"/>
<evidence type="ECO:0000313" key="1">
    <source>
        <dbReference type="EMBL" id="HIW86786.1"/>
    </source>
</evidence>
<dbReference type="Proteomes" id="UP000824267">
    <property type="component" value="Unassembled WGS sequence"/>
</dbReference>
<reference evidence="1" key="1">
    <citation type="journal article" date="2021" name="PeerJ">
        <title>Extensive microbial diversity within the chicken gut microbiome revealed by metagenomics and culture.</title>
        <authorList>
            <person name="Gilroy R."/>
            <person name="Ravi A."/>
            <person name="Getino M."/>
            <person name="Pursley I."/>
            <person name="Horton D.L."/>
            <person name="Alikhan N.F."/>
            <person name="Baker D."/>
            <person name="Gharbi K."/>
            <person name="Hall N."/>
            <person name="Watson M."/>
            <person name="Adriaenssens E.M."/>
            <person name="Foster-Nyarko E."/>
            <person name="Jarju S."/>
            <person name="Secka A."/>
            <person name="Antonio M."/>
            <person name="Oren A."/>
            <person name="Chaudhuri R.R."/>
            <person name="La Ragione R."/>
            <person name="Hildebrand F."/>
            <person name="Pallen M.J."/>
        </authorList>
    </citation>
    <scope>NUCLEOTIDE SEQUENCE</scope>
    <source>
        <strain evidence="1">Gambia16-930</strain>
    </source>
</reference>
<evidence type="ECO:0000313" key="2">
    <source>
        <dbReference type="Proteomes" id="UP000824267"/>
    </source>
</evidence>
<dbReference type="EMBL" id="DXGG01000026">
    <property type="protein sequence ID" value="HIW86786.1"/>
    <property type="molecule type" value="Genomic_DNA"/>
</dbReference>
<protein>
    <recommendedName>
        <fullName evidence="3">Lipoprotein</fullName>
    </recommendedName>
</protein>
<gene>
    <name evidence="1" type="ORF">IAC47_00715</name>
</gene>
<dbReference type="PROSITE" id="PS51257">
    <property type="entry name" value="PROKAR_LIPOPROTEIN"/>
    <property type="match status" value="1"/>
</dbReference>
<name>A0A9D1RHQ9_9BACT</name>
<comment type="caution">
    <text evidence="1">The sequence shown here is derived from an EMBL/GenBank/DDBJ whole genome shotgun (WGS) entry which is preliminary data.</text>
</comment>
<reference evidence="1" key="2">
    <citation type="submission" date="2021-04" db="EMBL/GenBank/DDBJ databases">
        <authorList>
            <person name="Gilroy R."/>
        </authorList>
    </citation>
    <scope>NUCLEOTIDE SEQUENCE</scope>
    <source>
        <strain evidence="1">Gambia16-930</strain>
    </source>
</reference>
<dbReference type="AlphaFoldDB" id="A0A9D1RHQ9"/>
<accession>A0A9D1RHQ9</accession>